<name>A0ABR8MSI8_9BACL</name>
<comment type="caution">
    <text evidence="1">The sequence shown here is derived from an EMBL/GenBank/DDBJ whole genome shotgun (WGS) entry which is preliminary data.</text>
</comment>
<dbReference type="Proteomes" id="UP000609346">
    <property type="component" value="Unassembled WGS sequence"/>
</dbReference>
<accession>A0ABR8MSI8</accession>
<dbReference type="RefSeq" id="WP_191202128.1">
    <property type="nucleotide sequence ID" value="NZ_JACXZA010000001.1"/>
</dbReference>
<evidence type="ECO:0000313" key="2">
    <source>
        <dbReference type="Proteomes" id="UP000609346"/>
    </source>
</evidence>
<evidence type="ECO:0000313" key="1">
    <source>
        <dbReference type="EMBL" id="MBD3917872.1"/>
    </source>
</evidence>
<dbReference type="EMBL" id="JACXZA010000001">
    <property type="protein sequence ID" value="MBD3917872.1"/>
    <property type="molecule type" value="Genomic_DNA"/>
</dbReference>
<evidence type="ECO:0008006" key="3">
    <source>
        <dbReference type="Google" id="ProtNLM"/>
    </source>
</evidence>
<reference evidence="1 2" key="1">
    <citation type="submission" date="2020-09" db="EMBL/GenBank/DDBJ databases">
        <title>Paenibacillus sp. strain PR3 16S rRNA gene Genome sequencing and assembly.</title>
        <authorList>
            <person name="Kim J."/>
        </authorList>
    </citation>
    <scope>NUCLEOTIDE SEQUENCE [LARGE SCALE GENOMIC DNA]</scope>
    <source>
        <strain evidence="1 2">PR3</strain>
    </source>
</reference>
<sequence>MERIGIEGTGFPEGLAQPALRALRNAGITRLEQLTTLTEVEFKGLHGVGPKAVTLLRQALEAKGLSFK</sequence>
<proteinExistence type="predicted"/>
<gene>
    <name evidence="1" type="ORF">H8B09_03835</name>
</gene>
<protein>
    <recommendedName>
        <fullName evidence="3">DNA-binding protein</fullName>
    </recommendedName>
</protein>
<dbReference type="Gene3D" id="1.10.150.20">
    <property type="entry name" value="5' to 3' exonuclease, C-terminal subdomain"/>
    <property type="match status" value="1"/>
</dbReference>
<dbReference type="SUPFAM" id="SSF47789">
    <property type="entry name" value="C-terminal domain of RNA polymerase alpha subunit"/>
    <property type="match status" value="1"/>
</dbReference>
<keyword evidence="2" id="KW-1185">Reference proteome</keyword>
<organism evidence="1 2">
    <name type="scientific">Paenibacillus terricola</name>
    <dbReference type="NCBI Taxonomy" id="2763503"/>
    <lineage>
        <taxon>Bacteria</taxon>
        <taxon>Bacillati</taxon>
        <taxon>Bacillota</taxon>
        <taxon>Bacilli</taxon>
        <taxon>Bacillales</taxon>
        <taxon>Paenibacillaceae</taxon>
        <taxon>Paenibacillus</taxon>
    </lineage>
</organism>